<feature type="region of interest" description="Disordered" evidence="1">
    <location>
        <begin position="1"/>
        <end position="23"/>
    </location>
</feature>
<dbReference type="Pfam" id="PF23793">
    <property type="entry name" value="LysC"/>
    <property type="match status" value="1"/>
</dbReference>
<dbReference type="InterPro" id="IPR058979">
    <property type="entry name" value="LysC-like"/>
</dbReference>
<name>A0A9N6X049_9CAUD</name>
<evidence type="ECO:0000313" key="2">
    <source>
        <dbReference type="EMBL" id="CAI3971314.1"/>
    </source>
</evidence>
<sequence length="67" mass="6964">MLPVAPTPALPPADLYEAPVNVPEPPQGALTNAGLSKYALSLIEALGLANADRAAIRAWASTIKKEK</sequence>
<evidence type="ECO:0000256" key="1">
    <source>
        <dbReference type="SAM" id="MobiDB-lite"/>
    </source>
</evidence>
<protein>
    <submittedName>
        <fullName evidence="2">Rz-like spanin</fullName>
    </submittedName>
</protein>
<organism evidence="2">
    <name type="scientific">Variovorax phage VAC_51</name>
    <dbReference type="NCBI Taxonomy" id="2985242"/>
    <lineage>
        <taxon>Viruses</taxon>
        <taxon>Duplodnaviria</taxon>
        <taxon>Heunggongvirae</taxon>
        <taxon>Uroviricota</taxon>
        <taxon>Caudoviricetes</taxon>
        <taxon>Autographivirales</taxon>
        <taxon>Autoscriptoviridae</taxon>
        <taxon>Trelivelvirus</taxon>
        <taxon>Trelivelvirus VAC51</taxon>
    </lineage>
</organism>
<gene>
    <name evidence="2" type="ORF">VAC51_00006</name>
</gene>
<reference evidence="2" key="1">
    <citation type="submission" date="2022-10" db="EMBL/GenBank/DDBJ databases">
        <authorList>
            <person name="Meaden S."/>
        </authorList>
    </citation>
    <scope>NUCLEOTIDE SEQUENCE</scope>
</reference>
<feature type="compositionally biased region" description="Pro residues" evidence="1">
    <location>
        <begin position="1"/>
        <end position="11"/>
    </location>
</feature>
<proteinExistence type="predicted"/>
<dbReference type="EMBL" id="OX359471">
    <property type="protein sequence ID" value="CAI3971314.1"/>
    <property type="molecule type" value="Genomic_DNA"/>
</dbReference>
<accession>A0A9N6X049</accession>